<accession>A0A482XSF3</accession>
<dbReference type="Pfam" id="PF00135">
    <property type="entry name" value="COesterase"/>
    <property type="match status" value="1"/>
</dbReference>
<evidence type="ECO:0000256" key="2">
    <source>
        <dbReference type="SAM" id="Phobius"/>
    </source>
</evidence>
<comment type="caution">
    <text evidence="4">The sequence shown here is derived from an EMBL/GenBank/DDBJ whole genome shotgun (WGS) entry which is preliminary data.</text>
</comment>
<dbReference type="AlphaFoldDB" id="A0A482XSF3"/>
<dbReference type="Proteomes" id="UP000291343">
    <property type="component" value="Unassembled WGS sequence"/>
</dbReference>
<dbReference type="InterPro" id="IPR050309">
    <property type="entry name" value="Type-B_Carboxylest/Lipase"/>
</dbReference>
<keyword evidence="2" id="KW-0812">Transmembrane</keyword>
<evidence type="ECO:0000259" key="3">
    <source>
        <dbReference type="Pfam" id="PF00135"/>
    </source>
</evidence>
<dbReference type="InterPro" id="IPR002018">
    <property type="entry name" value="CarbesteraseB"/>
</dbReference>
<dbReference type="STRING" id="195883.A0A482XSF3"/>
<evidence type="ECO:0000313" key="5">
    <source>
        <dbReference type="Proteomes" id="UP000291343"/>
    </source>
</evidence>
<dbReference type="OrthoDB" id="6846267at2759"/>
<dbReference type="InterPro" id="IPR019819">
    <property type="entry name" value="Carboxylesterase_B_CS"/>
</dbReference>
<feature type="domain" description="Carboxylesterase type B" evidence="3">
    <location>
        <begin position="34"/>
        <end position="508"/>
    </location>
</feature>
<name>A0A482XSF3_LAOST</name>
<dbReference type="Gene3D" id="3.40.50.1820">
    <property type="entry name" value="alpha/beta hydrolase"/>
    <property type="match status" value="1"/>
</dbReference>
<evidence type="ECO:0000256" key="1">
    <source>
        <dbReference type="ARBA" id="ARBA00023180"/>
    </source>
</evidence>
<keyword evidence="5" id="KW-1185">Reference proteome</keyword>
<evidence type="ECO:0000313" key="4">
    <source>
        <dbReference type="EMBL" id="RZF48933.1"/>
    </source>
</evidence>
<keyword evidence="2" id="KW-0472">Membrane</keyword>
<keyword evidence="1" id="KW-0325">Glycoprotein</keyword>
<dbReference type="PROSITE" id="PS00941">
    <property type="entry name" value="CARBOXYLESTERASE_B_2"/>
    <property type="match status" value="1"/>
</dbReference>
<feature type="transmembrane region" description="Helical" evidence="2">
    <location>
        <begin position="578"/>
        <end position="597"/>
    </location>
</feature>
<dbReference type="InParanoid" id="A0A482XSF3"/>
<dbReference type="SUPFAM" id="SSF53474">
    <property type="entry name" value="alpha/beta-Hydrolases"/>
    <property type="match status" value="1"/>
</dbReference>
<sequence>MFYSIFYTHFICLCFYTTSIICFINDPSYSPPKVSVGETEIVGAFKAESGFLYETFLGIPYAEAPVGKLRFKEPQPFKMTDDQFSATKYGNLCIQYSHMDYQIHGSEDCLYLNIFRPHININSSTPPLDVIVYIHGGAFMFGVPAHSIKLLRRNLIFVNFTYRLGPIGFMSTGDGVLPGNLGLKDQVAALKWVHDNIHYFHGNPCSVALSGLSAGAASVQLHMMSPLSKNLFSGAIMSSGSALNPWALAKHVVRKTRRLAAALNCTTDHSCDMTQCLRTKQAEQIVAQVPTFMKFLYVPFSPFGPVIESPISLGAFLTGHPYDLLKAGQVTEVPVIIGMVTGEGLYPVAEFIDNQKLLQQLDSDWTDMASYLLDFHYTLDENSLEQSMRDIREEYLHQQSVPNALHGLVQMVGDRLFGSGIAEGAHMYASVSNSPVYIYRFGYSGSKSLVKLLNMSKSDEYGVSHGSDCLLYIHDLHGFKVESKDDLNMSEMMVKMWGKFASNRVPQIDRLRFMTDARHSLPKLEFTEIESPSRIYVNNTDNMSNMLFWRKFLLKEKQIYKEVLITDSSSSSIGECNYFLAVMYLFGLLFVFKRFFFDRLSVRR</sequence>
<organism evidence="4 5">
    <name type="scientific">Laodelphax striatellus</name>
    <name type="common">Small brown planthopper</name>
    <name type="synonym">Delphax striatella</name>
    <dbReference type="NCBI Taxonomy" id="195883"/>
    <lineage>
        <taxon>Eukaryota</taxon>
        <taxon>Metazoa</taxon>
        <taxon>Ecdysozoa</taxon>
        <taxon>Arthropoda</taxon>
        <taxon>Hexapoda</taxon>
        <taxon>Insecta</taxon>
        <taxon>Pterygota</taxon>
        <taxon>Neoptera</taxon>
        <taxon>Paraneoptera</taxon>
        <taxon>Hemiptera</taxon>
        <taxon>Auchenorrhyncha</taxon>
        <taxon>Fulgoroidea</taxon>
        <taxon>Delphacidae</taxon>
        <taxon>Criomorphinae</taxon>
        <taxon>Laodelphax</taxon>
    </lineage>
</organism>
<keyword evidence="2" id="KW-1133">Transmembrane helix</keyword>
<gene>
    <name evidence="4" type="ORF">LSTR_LSTR003009</name>
</gene>
<dbReference type="PANTHER" id="PTHR11559">
    <property type="entry name" value="CARBOXYLESTERASE"/>
    <property type="match status" value="1"/>
</dbReference>
<dbReference type="SMR" id="A0A482XSF3"/>
<proteinExistence type="predicted"/>
<protein>
    <recommendedName>
        <fullName evidence="3">Carboxylesterase type B domain-containing protein</fullName>
    </recommendedName>
</protein>
<dbReference type="EMBL" id="QKKF02000817">
    <property type="protein sequence ID" value="RZF48933.1"/>
    <property type="molecule type" value="Genomic_DNA"/>
</dbReference>
<reference evidence="4 5" key="1">
    <citation type="journal article" date="2017" name="Gigascience">
        <title>Genome sequence of the small brown planthopper, Laodelphax striatellus.</title>
        <authorList>
            <person name="Zhu J."/>
            <person name="Jiang F."/>
            <person name="Wang X."/>
            <person name="Yang P."/>
            <person name="Bao Y."/>
            <person name="Zhao W."/>
            <person name="Wang W."/>
            <person name="Lu H."/>
            <person name="Wang Q."/>
            <person name="Cui N."/>
            <person name="Li J."/>
            <person name="Chen X."/>
            <person name="Luo L."/>
            <person name="Yu J."/>
            <person name="Kang L."/>
            <person name="Cui F."/>
        </authorList>
    </citation>
    <scope>NUCLEOTIDE SEQUENCE [LARGE SCALE GENOMIC DNA]</scope>
    <source>
        <strain evidence="4">Lst14</strain>
    </source>
</reference>
<dbReference type="InterPro" id="IPR029058">
    <property type="entry name" value="AB_hydrolase_fold"/>
</dbReference>
<dbReference type="FunCoup" id="A0A482XSF3">
    <property type="interactions" value="52"/>
</dbReference>